<dbReference type="EMBL" id="BTGU01001997">
    <property type="protein sequence ID" value="GMN32527.1"/>
    <property type="molecule type" value="Genomic_DNA"/>
</dbReference>
<gene>
    <name evidence="1" type="ORF">TIFTF001_041750</name>
</gene>
<reference evidence="1" key="1">
    <citation type="submission" date="2023-07" db="EMBL/GenBank/DDBJ databases">
        <title>draft genome sequence of fig (Ficus carica).</title>
        <authorList>
            <person name="Takahashi T."/>
            <person name="Nishimura K."/>
        </authorList>
    </citation>
    <scope>NUCLEOTIDE SEQUENCE</scope>
</reference>
<dbReference type="AlphaFoldDB" id="A0AA87ZCW7"/>
<dbReference type="Proteomes" id="UP001187192">
    <property type="component" value="Unassembled WGS sequence"/>
</dbReference>
<evidence type="ECO:0000313" key="1">
    <source>
        <dbReference type="EMBL" id="GMN32527.1"/>
    </source>
</evidence>
<protein>
    <submittedName>
        <fullName evidence="1">Uncharacterized protein</fullName>
    </submittedName>
</protein>
<proteinExistence type="predicted"/>
<accession>A0AA87ZCW7</accession>
<name>A0AA87ZCW7_FICCA</name>
<keyword evidence="2" id="KW-1185">Reference proteome</keyword>
<organism evidence="1 2">
    <name type="scientific">Ficus carica</name>
    <name type="common">Common fig</name>
    <dbReference type="NCBI Taxonomy" id="3494"/>
    <lineage>
        <taxon>Eukaryota</taxon>
        <taxon>Viridiplantae</taxon>
        <taxon>Streptophyta</taxon>
        <taxon>Embryophyta</taxon>
        <taxon>Tracheophyta</taxon>
        <taxon>Spermatophyta</taxon>
        <taxon>Magnoliopsida</taxon>
        <taxon>eudicotyledons</taxon>
        <taxon>Gunneridae</taxon>
        <taxon>Pentapetalae</taxon>
        <taxon>rosids</taxon>
        <taxon>fabids</taxon>
        <taxon>Rosales</taxon>
        <taxon>Moraceae</taxon>
        <taxon>Ficeae</taxon>
        <taxon>Ficus</taxon>
    </lineage>
</organism>
<sequence length="24" mass="2732">MRDFCFVLSCMPIRQGGIDTKRTG</sequence>
<comment type="caution">
    <text evidence="1">The sequence shown here is derived from an EMBL/GenBank/DDBJ whole genome shotgun (WGS) entry which is preliminary data.</text>
</comment>
<evidence type="ECO:0000313" key="2">
    <source>
        <dbReference type="Proteomes" id="UP001187192"/>
    </source>
</evidence>